<dbReference type="OrthoDB" id="7223515at2"/>
<dbReference type="Gene3D" id="1.10.357.10">
    <property type="entry name" value="Tetracycline Repressor, domain 2"/>
    <property type="match status" value="1"/>
</dbReference>
<dbReference type="InterPro" id="IPR009057">
    <property type="entry name" value="Homeodomain-like_sf"/>
</dbReference>
<evidence type="ECO:0000259" key="5">
    <source>
        <dbReference type="PROSITE" id="PS50977"/>
    </source>
</evidence>
<evidence type="ECO:0000256" key="3">
    <source>
        <dbReference type="ARBA" id="ARBA00023163"/>
    </source>
</evidence>
<keyword evidence="7" id="KW-1185">Reference proteome</keyword>
<dbReference type="EMBL" id="CP001349">
    <property type="protein sequence ID" value="ACL59383.1"/>
    <property type="molecule type" value="Genomic_DNA"/>
</dbReference>
<reference evidence="6 7" key="1">
    <citation type="submission" date="2009-01" db="EMBL/GenBank/DDBJ databases">
        <title>Complete sequence of chromosome of Methylobacterium nodulans ORS 2060.</title>
        <authorList>
            <consortium name="US DOE Joint Genome Institute"/>
            <person name="Lucas S."/>
            <person name="Copeland A."/>
            <person name="Lapidus A."/>
            <person name="Glavina del Rio T."/>
            <person name="Dalin E."/>
            <person name="Tice H."/>
            <person name="Bruce D."/>
            <person name="Goodwin L."/>
            <person name="Pitluck S."/>
            <person name="Sims D."/>
            <person name="Brettin T."/>
            <person name="Detter J.C."/>
            <person name="Han C."/>
            <person name="Larimer F."/>
            <person name="Land M."/>
            <person name="Hauser L."/>
            <person name="Kyrpides N."/>
            <person name="Ivanova N."/>
            <person name="Marx C.J."/>
            <person name="Richardson P."/>
        </authorList>
    </citation>
    <scope>NUCLEOTIDE SEQUENCE [LARGE SCALE GENOMIC DNA]</scope>
    <source>
        <strain evidence="7">LMG 21967 / CNCM I-2342 / ORS 2060</strain>
    </source>
</reference>
<evidence type="ECO:0000313" key="6">
    <source>
        <dbReference type="EMBL" id="ACL59383.1"/>
    </source>
</evidence>
<dbReference type="GO" id="GO:0003700">
    <property type="term" value="F:DNA-binding transcription factor activity"/>
    <property type="evidence" value="ECO:0007669"/>
    <property type="project" value="TreeGrafter"/>
</dbReference>
<gene>
    <name evidence="6" type="ordered locus">Mnod_4515</name>
</gene>
<keyword evidence="1" id="KW-0805">Transcription regulation</keyword>
<feature type="domain" description="HTH tetR-type" evidence="5">
    <location>
        <begin position="8"/>
        <end position="68"/>
    </location>
</feature>
<dbReference type="Pfam" id="PF00440">
    <property type="entry name" value="TetR_N"/>
    <property type="match status" value="1"/>
</dbReference>
<evidence type="ECO:0000256" key="1">
    <source>
        <dbReference type="ARBA" id="ARBA00023015"/>
    </source>
</evidence>
<dbReference type="HOGENOM" id="CLU_069356_40_5_5"/>
<evidence type="ECO:0000313" key="7">
    <source>
        <dbReference type="Proteomes" id="UP000008207"/>
    </source>
</evidence>
<evidence type="ECO:0000256" key="2">
    <source>
        <dbReference type="ARBA" id="ARBA00023125"/>
    </source>
</evidence>
<name>B8ICZ1_METNO</name>
<proteinExistence type="predicted"/>
<dbReference type="InterPro" id="IPR025996">
    <property type="entry name" value="MT1864/Rv1816-like_C"/>
</dbReference>
<accession>B8ICZ1</accession>
<dbReference type="PANTHER" id="PTHR30055">
    <property type="entry name" value="HTH-TYPE TRANSCRIPTIONAL REGULATOR RUTR"/>
    <property type="match status" value="1"/>
</dbReference>
<evidence type="ECO:0000256" key="4">
    <source>
        <dbReference type="PROSITE-ProRule" id="PRU00335"/>
    </source>
</evidence>
<sequence>MTTEERREQLRGALIDAAETAIAEGGLSALKARDLARTVGCALGAIYTVFPDLDALILSVNLRTLHLFERTITAVRTATGGGGEAAPPDRGAAIEDLVRLAVTYLRFAIEHPARWRALFQHRMAEMPPAWFLREQVRLFRHIEAPLSVLRPDLDDEARALLARSLFSATHGMVSLGLDEKLMTLSEPVLRRQIETVVMAIGLGLTPENAPDHQEVRP</sequence>
<dbReference type="PANTHER" id="PTHR30055:SF234">
    <property type="entry name" value="HTH-TYPE TRANSCRIPTIONAL REGULATOR BETI"/>
    <property type="match status" value="1"/>
</dbReference>
<dbReference type="PROSITE" id="PS50977">
    <property type="entry name" value="HTH_TETR_2"/>
    <property type="match status" value="1"/>
</dbReference>
<dbReference type="SUPFAM" id="SSF46689">
    <property type="entry name" value="Homeodomain-like"/>
    <property type="match status" value="1"/>
</dbReference>
<dbReference type="AlphaFoldDB" id="B8ICZ1"/>
<dbReference type="InterPro" id="IPR036271">
    <property type="entry name" value="Tet_transcr_reg_TetR-rel_C_sf"/>
</dbReference>
<keyword evidence="3" id="KW-0804">Transcription</keyword>
<dbReference type="Proteomes" id="UP000008207">
    <property type="component" value="Chromosome"/>
</dbReference>
<dbReference type="Pfam" id="PF13305">
    <property type="entry name" value="TetR_C_33"/>
    <property type="match status" value="1"/>
</dbReference>
<keyword evidence="2 4" id="KW-0238">DNA-binding</keyword>
<dbReference type="eggNOG" id="COG1309">
    <property type="taxonomic scope" value="Bacteria"/>
</dbReference>
<dbReference type="InterPro" id="IPR050109">
    <property type="entry name" value="HTH-type_TetR-like_transc_reg"/>
</dbReference>
<dbReference type="SUPFAM" id="SSF48498">
    <property type="entry name" value="Tetracyclin repressor-like, C-terminal domain"/>
    <property type="match status" value="1"/>
</dbReference>
<feature type="DNA-binding region" description="H-T-H motif" evidence="4">
    <location>
        <begin position="31"/>
        <end position="50"/>
    </location>
</feature>
<dbReference type="STRING" id="460265.Mnod_4515"/>
<dbReference type="KEGG" id="mno:Mnod_4515"/>
<dbReference type="InterPro" id="IPR001647">
    <property type="entry name" value="HTH_TetR"/>
</dbReference>
<dbReference type="RefSeq" id="WP_015931021.1">
    <property type="nucleotide sequence ID" value="NC_011894.1"/>
</dbReference>
<dbReference type="GO" id="GO:0000976">
    <property type="term" value="F:transcription cis-regulatory region binding"/>
    <property type="evidence" value="ECO:0007669"/>
    <property type="project" value="TreeGrafter"/>
</dbReference>
<protein>
    <submittedName>
        <fullName evidence="6">Transcriptional regulator, TetR family</fullName>
    </submittedName>
</protein>
<organism evidence="6 7">
    <name type="scientific">Methylobacterium nodulans (strain LMG 21967 / CNCM I-2342 / ORS 2060)</name>
    <dbReference type="NCBI Taxonomy" id="460265"/>
    <lineage>
        <taxon>Bacteria</taxon>
        <taxon>Pseudomonadati</taxon>
        <taxon>Pseudomonadota</taxon>
        <taxon>Alphaproteobacteria</taxon>
        <taxon>Hyphomicrobiales</taxon>
        <taxon>Methylobacteriaceae</taxon>
        <taxon>Methylobacterium</taxon>
    </lineage>
</organism>